<protein>
    <submittedName>
        <fullName evidence="2">Uncharacterized protein</fullName>
    </submittedName>
</protein>
<sequence length="104" mass="11429">MPTAKGIFSRTQNTLITASFVIDEIQWDYIMTISSSIVAFTSNSAELTYKDLDELTSTRPFNGTIGRNDFSLLLNNGPTIKGSLNSPGMPERVTVDGTGKWVQH</sequence>
<feature type="region of interest" description="Disordered" evidence="1">
    <location>
        <begin position="83"/>
        <end position="104"/>
    </location>
</feature>
<dbReference type="Proteomes" id="UP001390339">
    <property type="component" value="Unassembled WGS sequence"/>
</dbReference>
<evidence type="ECO:0000256" key="1">
    <source>
        <dbReference type="SAM" id="MobiDB-lite"/>
    </source>
</evidence>
<evidence type="ECO:0000313" key="3">
    <source>
        <dbReference type="Proteomes" id="UP001390339"/>
    </source>
</evidence>
<organism evidence="2 3">
    <name type="scientific">Apiospora arundinis</name>
    <dbReference type="NCBI Taxonomy" id="335852"/>
    <lineage>
        <taxon>Eukaryota</taxon>
        <taxon>Fungi</taxon>
        <taxon>Dikarya</taxon>
        <taxon>Ascomycota</taxon>
        <taxon>Pezizomycotina</taxon>
        <taxon>Sordariomycetes</taxon>
        <taxon>Xylariomycetidae</taxon>
        <taxon>Amphisphaeriales</taxon>
        <taxon>Apiosporaceae</taxon>
        <taxon>Apiospora</taxon>
    </lineage>
</organism>
<name>A0ABR2HRT7_9PEZI</name>
<accession>A0ABR2HRT7</accession>
<keyword evidence="3" id="KW-1185">Reference proteome</keyword>
<dbReference type="EMBL" id="JAPCWZ010000009">
    <property type="protein sequence ID" value="KAK8851774.1"/>
    <property type="molecule type" value="Genomic_DNA"/>
</dbReference>
<proteinExistence type="predicted"/>
<gene>
    <name evidence="2" type="ORF">PGQ11_014253</name>
</gene>
<reference evidence="2 3" key="1">
    <citation type="journal article" date="2024" name="IMA Fungus">
        <title>Apiospora arundinis, a panoply of carbohydrate-active enzymes and secondary metabolites.</title>
        <authorList>
            <person name="Sorensen T."/>
            <person name="Petersen C."/>
            <person name="Muurmann A.T."/>
            <person name="Christiansen J.V."/>
            <person name="Brundto M.L."/>
            <person name="Overgaard C.K."/>
            <person name="Boysen A.T."/>
            <person name="Wollenberg R.D."/>
            <person name="Larsen T.O."/>
            <person name="Sorensen J.L."/>
            <person name="Nielsen K.L."/>
            <person name="Sondergaard T.E."/>
        </authorList>
    </citation>
    <scope>NUCLEOTIDE SEQUENCE [LARGE SCALE GENOMIC DNA]</scope>
    <source>
        <strain evidence="2 3">AAU 773</strain>
    </source>
</reference>
<evidence type="ECO:0000313" key="2">
    <source>
        <dbReference type="EMBL" id="KAK8851774.1"/>
    </source>
</evidence>
<comment type="caution">
    <text evidence="2">The sequence shown here is derived from an EMBL/GenBank/DDBJ whole genome shotgun (WGS) entry which is preliminary data.</text>
</comment>